<reference evidence="4" key="1">
    <citation type="journal article" date="2019" name="Int. J. Syst. Evol. Microbiol.">
        <title>The Global Catalogue of Microorganisms (GCM) 10K type strain sequencing project: providing services to taxonomists for standard genome sequencing and annotation.</title>
        <authorList>
            <consortium name="The Broad Institute Genomics Platform"/>
            <consortium name="The Broad Institute Genome Sequencing Center for Infectious Disease"/>
            <person name="Wu L."/>
            <person name="Ma J."/>
        </authorList>
    </citation>
    <scope>NUCLEOTIDE SEQUENCE [LARGE SCALE GENOMIC DNA]</scope>
    <source>
        <strain evidence="4">CGMCC 1.12989</strain>
    </source>
</reference>
<accession>A0ABV8RRE4</accession>
<dbReference type="InterPro" id="IPR018639">
    <property type="entry name" value="DUF2062"/>
</dbReference>
<evidence type="ECO:0000313" key="4">
    <source>
        <dbReference type="Proteomes" id="UP001595828"/>
    </source>
</evidence>
<dbReference type="PANTHER" id="PTHR40547">
    <property type="entry name" value="SLL0298 PROTEIN"/>
    <property type="match status" value="1"/>
</dbReference>
<feature type="transmembrane region" description="Helical" evidence="1">
    <location>
        <begin position="91"/>
        <end position="110"/>
    </location>
</feature>
<keyword evidence="4" id="KW-1185">Reference proteome</keyword>
<gene>
    <name evidence="3" type="ORF">ACFO0A_11595</name>
</gene>
<keyword evidence="1" id="KW-1133">Transmembrane helix</keyword>
<feature type="transmembrane region" description="Helical" evidence="1">
    <location>
        <begin position="60"/>
        <end position="85"/>
    </location>
</feature>
<evidence type="ECO:0000259" key="2">
    <source>
        <dbReference type="Pfam" id="PF09835"/>
    </source>
</evidence>
<name>A0ABV8RRE4_9SPHN</name>
<organism evidence="3 4">
    <name type="scientific">Novosphingobium tardum</name>
    <dbReference type="NCBI Taxonomy" id="1538021"/>
    <lineage>
        <taxon>Bacteria</taxon>
        <taxon>Pseudomonadati</taxon>
        <taxon>Pseudomonadota</taxon>
        <taxon>Alphaproteobacteria</taxon>
        <taxon>Sphingomonadales</taxon>
        <taxon>Sphingomonadaceae</taxon>
        <taxon>Novosphingobium</taxon>
    </lineage>
</organism>
<feature type="transmembrane region" description="Helical" evidence="1">
    <location>
        <begin position="154"/>
        <end position="176"/>
    </location>
</feature>
<sequence>MSAPPVIERKPRDTALSARLGRLIPQREHIENSRWLRPFAGSVLRSDLWRFTRRSVPRGVALGLFIGVIIPMAHFIVAALLAVFVRANVPAALVATFVGNPVTVLALWALAYKVGELMLHADAMTAIAPVARTMQQTQTDVLLQRITGAGLDTALGLLVIASLTASVGFLLTGWVWRWWVARKRAARLALALERRALRAQAGPHPLP</sequence>
<comment type="caution">
    <text evidence="3">The sequence shown here is derived from an EMBL/GenBank/DDBJ whole genome shotgun (WGS) entry which is preliminary data.</text>
</comment>
<proteinExistence type="predicted"/>
<dbReference type="Proteomes" id="UP001595828">
    <property type="component" value="Unassembled WGS sequence"/>
</dbReference>
<protein>
    <submittedName>
        <fullName evidence="3">DUF2062 domain-containing protein</fullName>
    </submittedName>
</protein>
<dbReference type="EMBL" id="JBHSDR010000006">
    <property type="protein sequence ID" value="MFC4295697.1"/>
    <property type="molecule type" value="Genomic_DNA"/>
</dbReference>
<evidence type="ECO:0000313" key="3">
    <source>
        <dbReference type="EMBL" id="MFC4295697.1"/>
    </source>
</evidence>
<feature type="domain" description="DUF2062" evidence="2">
    <location>
        <begin position="36"/>
        <end position="184"/>
    </location>
</feature>
<evidence type="ECO:0000256" key="1">
    <source>
        <dbReference type="SAM" id="Phobius"/>
    </source>
</evidence>
<keyword evidence="1" id="KW-0812">Transmembrane</keyword>
<dbReference type="PANTHER" id="PTHR40547:SF1">
    <property type="entry name" value="SLL0298 PROTEIN"/>
    <property type="match status" value="1"/>
</dbReference>
<dbReference type="RefSeq" id="WP_379539164.1">
    <property type="nucleotide sequence ID" value="NZ_JBHSDR010000006.1"/>
</dbReference>
<keyword evidence="1" id="KW-0472">Membrane</keyword>
<dbReference type="Pfam" id="PF09835">
    <property type="entry name" value="DUF2062"/>
    <property type="match status" value="1"/>
</dbReference>